<name>A0A382RIG7_9ZZZZ</name>
<proteinExistence type="predicted"/>
<dbReference type="CDD" id="cd06848">
    <property type="entry name" value="GCS_H"/>
    <property type="match status" value="1"/>
</dbReference>
<dbReference type="GO" id="GO:0019464">
    <property type="term" value="P:glycine decarboxylation via glycine cleavage system"/>
    <property type="evidence" value="ECO:0007669"/>
    <property type="project" value="InterPro"/>
</dbReference>
<dbReference type="PANTHER" id="PTHR11715">
    <property type="entry name" value="GLYCINE CLEAVAGE SYSTEM H PROTEIN"/>
    <property type="match status" value="1"/>
</dbReference>
<evidence type="ECO:0008006" key="3">
    <source>
        <dbReference type="Google" id="ProtNLM"/>
    </source>
</evidence>
<reference evidence="2" key="1">
    <citation type="submission" date="2018-05" db="EMBL/GenBank/DDBJ databases">
        <authorList>
            <person name="Lanie J.A."/>
            <person name="Ng W.-L."/>
            <person name="Kazmierczak K.M."/>
            <person name="Andrzejewski T.M."/>
            <person name="Davidsen T.M."/>
            <person name="Wayne K.J."/>
            <person name="Tettelin H."/>
            <person name="Glass J.I."/>
            <person name="Rusch D."/>
            <person name="Podicherti R."/>
            <person name="Tsui H.-C.T."/>
            <person name="Winkler M.E."/>
        </authorList>
    </citation>
    <scope>NUCLEOTIDE SEQUENCE</scope>
</reference>
<dbReference type="AlphaFoldDB" id="A0A382RIG7"/>
<protein>
    <recommendedName>
        <fullName evidence="3">Lipoyl-binding domain-containing protein</fullName>
    </recommendedName>
</protein>
<dbReference type="GO" id="GO:0005739">
    <property type="term" value="C:mitochondrion"/>
    <property type="evidence" value="ECO:0007669"/>
    <property type="project" value="TreeGrafter"/>
</dbReference>
<dbReference type="PANTHER" id="PTHR11715:SF3">
    <property type="entry name" value="GLYCINE CLEAVAGE SYSTEM H PROTEIN-RELATED"/>
    <property type="match status" value="1"/>
</dbReference>
<dbReference type="Gene3D" id="2.40.50.100">
    <property type="match status" value="1"/>
</dbReference>
<dbReference type="EMBL" id="UINC01121802">
    <property type="protein sequence ID" value="SVC97220.1"/>
    <property type="molecule type" value="Genomic_DNA"/>
</dbReference>
<accession>A0A382RIG7</accession>
<sequence length="147" mass="16712">MEVLLLSGIKYTKTHEWIIVTDEINWIATMGIAERVQLIHGDIVFIEMAVIGDEFEAEEIIGQINVVSGETIPIHIPVTGEVIEINELIEENVDVINQSPEGDGWVLKIAFESSVEFASLMDQDDYDMYEEDSDLDPEYLDDDEYDE</sequence>
<dbReference type="InterPro" id="IPR033753">
    <property type="entry name" value="GCV_H/Fam206"/>
</dbReference>
<dbReference type="Pfam" id="PF01597">
    <property type="entry name" value="GCV_H"/>
    <property type="match status" value="1"/>
</dbReference>
<gene>
    <name evidence="2" type="ORF">METZ01_LOCUS350074</name>
</gene>
<evidence type="ECO:0000256" key="1">
    <source>
        <dbReference type="SAM" id="MobiDB-lite"/>
    </source>
</evidence>
<dbReference type="InterPro" id="IPR011053">
    <property type="entry name" value="Single_hybrid_motif"/>
</dbReference>
<dbReference type="GO" id="GO:0005960">
    <property type="term" value="C:glycine cleavage complex"/>
    <property type="evidence" value="ECO:0007669"/>
    <property type="project" value="InterPro"/>
</dbReference>
<organism evidence="2">
    <name type="scientific">marine metagenome</name>
    <dbReference type="NCBI Taxonomy" id="408172"/>
    <lineage>
        <taxon>unclassified sequences</taxon>
        <taxon>metagenomes</taxon>
        <taxon>ecological metagenomes</taxon>
    </lineage>
</organism>
<feature type="region of interest" description="Disordered" evidence="1">
    <location>
        <begin position="126"/>
        <end position="147"/>
    </location>
</feature>
<dbReference type="SUPFAM" id="SSF51230">
    <property type="entry name" value="Single hybrid motif"/>
    <property type="match status" value="1"/>
</dbReference>
<dbReference type="InterPro" id="IPR002930">
    <property type="entry name" value="GCV_H"/>
</dbReference>
<dbReference type="GO" id="GO:0009249">
    <property type="term" value="P:protein lipoylation"/>
    <property type="evidence" value="ECO:0007669"/>
    <property type="project" value="TreeGrafter"/>
</dbReference>
<evidence type="ECO:0000313" key="2">
    <source>
        <dbReference type="EMBL" id="SVC97220.1"/>
    </source>
</evidence>